<reference evidence="3 4" key="1">
    <citation type="journal article" date="2016" name="Mol. Biol. Evol.">
        <title>Comparative Genomics of Early-Diverging Mushroom-Forming Fungi Provides Insights into the Origins of Lignocellulose Decay Capabilities.</title>
        <authorList>
            <person name="Nagy L.G."/>
            <person name="Riley R."/>
            <person name="Tritt A."/>
            <person name="Adam C."/>
            <person name="Daum C."/>
            <person name="Floudas D."/>
            <person name="Sun H."/>
            <person name="Yadav J.S."/>
            <person name="Pangilinan J."/>
            <person name="Larsson K.H."/>
            <person name="Matsuura K."/>
            <person name="Barry K."/>
            <person name="Labutti K."/>
            <person name="Kuo R."/>
            <person name="Ohm R.A."/>
            <person name="Bhattacharya S.S."/>
            <person name="Shirouzu T."/>
            <person name="Yoshinaga Y."/>
            <person name="Martin F.M."/>
            <person name="Grigoriev I.V."/>
            <person name="Hibbett D.S."/>
        </authorList>
    </citation>
    <scope>NUCLEOTIDE SEQUENCE [LARGE SCALE GENOMIC DNA]</scope>
    <source>
        <strain evidence="3 4">HHB12029</strain>
    </source>
</reference>
<gene>
    <name evidence="3" type="ORF">EXIGLDRAFT_753308</name>
</gene>
<dbReference type="Proteomes" id="UP000077266">
    <property type="component" value="Unassembled WGS sequence"/>
</dbReference>
<dbReference type="AlphaFoldDB" id="A0A165DVZ0"/>
<dbReference type="InParanoid" id="A0A165DVZ0"/>
<organism evidence="3 4">
    <name type="scientific">Exidia glandulosa HHB12029</name>
    <dbReference type="NCBI Taxonomy" id="1314781"/>
    <lineage>
        <taxon>Eukaryota</taxon>
        <taxon>Fungi</taxon>
        <taxon>Dikarya</taxon>
        <taxon>Basidiomycota</taxon>
        <taxon>Agaricomycotina</taxon>
        <taxon>Agaricomycetes</taxon>
        <taxon>Auriculariales</taxon>
        <taxon>Exidiaceae</taxon>
        <taxon>Exidia</taxon>
    </lineage>
</organism>
<sequence>MLGMRSFLALALVSRALALPTLMNDAHTTASDDSTSNVFVKASALRSTCDKLKAYGQTDAACDSPQYFAPADLCRSAMTGEDGNRLNPLLKLALGKITSTGTGSSSSPTPTQAGDGVDDNGFNPLLKLALGKLTSTSTGTGSSSIPTPTHAVNDVLAKVKAKLANGGGDSTATSGPFDGSLAKVKAALPNNNDGGDKNTADILKDVEHCDCEDDAPSSTDSAAATLSVSVTASASASATAAMSRRNLGFVSSQLVSMHVTATRADTTSESASPTGYSREGSSYGALSADQLMTDSLAAVSMPEDDETESDEVLAKRDQFLSATSLASLALTASRTATSTQSASPTGYSGFDSDSSSFDYTTFMDSALTQFEDKDDVPMYV</sequence>
<feature type="compositionally biased region" description="Low complexity" evidence="1">
    <location>
        <begin position="99"/>
        <end position="111"/>
    </location>
</feature>
<protein>
    <submittedName>
        <fullName evidence="3">Uncharacterized protein</fullName>
    </submittedName>
</protein>
<name>A0A165DVZ0_EXIGL</name>
<feature type="region of interest" description="Disordered" evidence="1">
    <location>
        <begin position="263"/>
        <end position="282"/>
    </location>
</feature>
<feature type="compositionally biased region" description="Polar residues" evidence="1">
    <location>
        <begin position="263"/>
        <end position="275"/>
    </location>
</feature>
<keyword evidence="4" id="KW-1185">Reference proteome</keyword>
<accession>A0A165DVZ0</accession>
<evidence type="ECO:0000313" key="3">
    <source>
        <dbReference type="EMBL" id="KZV85490.1"/>
    </source>
</evidence>
<feature type="chain" id="PRO_5007856898" evidence="2">
    <location>
        <begin position="19"/>
        <end position="380"/>
    </location>
</feature>
<proteinExistence type="predicted"/>
<keyword evidence="2" id="KW-0732">Signal</keyword>
<feature type="signal peptide" evidence="2">
    <location>
        <begin position="1"/>
        <end position="18"/>
    </location>
</feature>
<evidence type="ECO:0000313" key="4">
    <source>
        <dbReference type="Proteomes" id="UP000077266"/>
    </source>
</evidence>
<evidence type="ECO:0000256" key="2">
    <source>
        <dbReference type="SAM" id="SignalP"/>
    </source>
</evidence>
<evidence type="ECO:0000256" key="1">
    <source>
        <dbReference type="SAM" id="MobiDB-lite"/>
    </source>
</evidence>
<dbReference type="EMBL" id="KV426187">
    <property type="protein sequence ID" value="KZV85490.1"/>
    <property type="molecule type" value="Genomic_DNA"/>
</dbReference>
<feature type="region of interest" description="Disordered" evidence="1">
    <location>
        <begin position="99"/>
        <end position="120"/>
    </location>
</feature>